<keyword evidence="11" id="KW-0238">DNA-binding</keyword>
<feature type="region of interest" description="Disordered" evidence="12">
    <location>
        <begin position="200"/>
        <end position="221"/>
    </location>
</feature>
<evidence type="ECO:0000256" key="10">
    <source>
        <dbReference type="ARBA" id="ARBA00023295"/>
    </source>
</evidence>
<evidence type="ECO:0000313" key="14">
    <source>
        <dbReference type="EMBL" id="QCQ23580.1"/>
    </source>
</evidence>
<organism evidence="14 15">
    <name type="scientific">Desulfoglaeba alkanexedens ALDC</name>
    <dbReference type="NCBI Taxonomy" id="980445"/>
    <lineage>
        <taxon>Bacteria</taxon>
        <taxon>Pseudomonadati</taxon>
        <taxon>Thermodesulfobacteriota</taxon>
        <taxon>Syntrophobacteria</taxon>
        <taxon>Syntrophobacterales</taxon>
        <taxon>Syntrophobacteraceae</taxon>
        <taxon>Desulfoglaeba</taxon>
    </lineage>
</organism>
<evidence type="ECO:0000256" key="6">
    <source>
        <dbReference type="ARBA" id="ARBA00023004"/>
    </source>
</evidence>
<dbReference type="InterPro" id="IPR003265">
    <property type="entry name" value="HhH-GPD_domain"/>
</dbReference>
<dbReference type="PIRSF" id="PIRSF001435">
    <property type="entry name" value="Nth"/>
    <property type="match status" value="1"/>
</dbReference>
<dbReference type="AlphaFoldDB" id="A0A4P8L6L8"/>
<dbReference type="EMBL" id="CP040098">
    <property type="protein sequence ID" value="QCQ23580.1"/>
    <property type="molecule type" value="Genomic_DNA"/>
</dbReference>
<feature type="binding site" evidence="11">
    <location>
        <position position="195"/>
    </location>
    <ligand>
        <name>[4Fe-4S] cluster</name>
        <dbReference type="ChEBI" id="CHEBI:49883"/>
    </ligand>
</feature>
<dbReference type="Pfam" id="PF00633">
    <property type="entry name" value="HHH"/>
    <property type="match status" value="1"/>
</dbReference>
<dbReference type="InterPro" id="IPR005759">
    <property type="entry name" value="Nth"/>
</dbReference>
<dbReference type="GO" id="GO:0006285">
    <property type="term" value="P:base-excision repair, AP site formation"/>
    <property type="evidence" value="ECO:0007669"/>
    <property type="project" value="TreeGrafter"/>
</dbReference>
<dbReference type="PANTHER" id="PTHR43286:SF1">
    <property type="entry name" value="ENDONUCLEASE III-LIKE PROTEIN 1"/>
    <property type="match status" value="1"/>
</dbReference>
<gene>
    <name evidence="11" type="primary">nth</name>
    <name evidence="14" type="ORF">FDQ92_13575</name>
</gene>
<evidence type="ECO:0000256" key="9">
    <source>
        <dbReference type="ARBA" id="ARBA00023239"/>
    </source>
</evidence>
<feature type="binding site" evidence="11">
    <location>
        <position position="179"/>
    </location>
    <ligand>
        <name>[4Fe-4S] cluster</name>
        <dbReference type="ChEBI" id="CHEBI:49883"/>
    </ligand>
</feature>
<keyword evidence="6 11" id="KW-0408">Iron</keyword>
<evidence type="ECO:0000256" key="8">
    <source>
        <dbReference type="ARBA" id="ARBA00023204"/>
    </source>
</evidence>
<evidence type="ECO:0000256" key="5">
    <source>
        <dbReference type="ARBA" id="ARBA00022801"/>
    </source>
</evidence>
<evidence type="ECO:0000259" key="13">
    <source>
        <dbReference type="SMART" id="SM00478"/>
    </source>
</evidence>
<keyword evidence="15" id="KW-1185">Reference proteome</keyword>
<dbReference type="SMART" id="SM00478">
    <property type="entry name" value="ENDO3c"/>
    <property type="match status" value="1"/>
</dbReference>
<dbReference type="InterPro" id="IPR000445">
    <property type="entry name" value="HhH_motif"/>
</dbReference>
<dbReference type="GO" id="GO:0051539">
    <property type="term" value="F:4 iron, 4 sulfur cluster binding"/>
    <property type="evidence" value="ECO:0007669"/>
    <property type="project" value="UniProtKB-UniRule"/>
</dbReference>
<keyword evidence="14" id="KW-0255">Endonuclease</keyword>
<dbReference type="PANTHER" id="PTHR43286">
    <property type="entry name" value="ENDONUCLEASE III-LIKE PROTEIN 1"/>
    <property type="match status" value="1"/>
</dbReference>
<dbReference type="GO" id="GO:0140078">
    <property type="term" value="F:class I DNA-(apurinic or apyrimidinic site) endonuclease activity"/>
    <property type="evidence" value="ECO:0007669"/>
    <property type="project" value="UniProtKB-EC"/>
</dbReference>
<dbReference type="Gene3D" id="1.10.340.30">
    <property type="entry name" value="Hypothetical protein, domain 2"/>
    <property type="match status" value="1"/>
</dbReference>
<protein>
    <recommendedName>
        <fullName evidence="11">Endonuclease III</fullName>
        <ecNumber evidence="11">4.2.99.18</ecNumber>
    </recommendedName>
    <alternativeName>
        <fullName evidence="11">DNA-(apurinic or apyrimidinic site) lyase</fullName>
    </alternativeName>
</protein>
<keyword evidence="14" id="KW-0540">Nuclease</keyword>
<dbReference type="EC" id="4.2.99.18" evidence="11"/>
<feature type="compositionally biased region" description="Basic and acidic residues" evidence="12">
    <location>
        <begin position="202"/>
        <end position="221"/>
    </location>
</feature>
<feature type="binding site" evidence="11">
    <location>
        <position position="186"/>
    </location>
    <ligand>
        <name>[4Fe-4S] cluster</name>
        <dbReference type="ChEBI" id="CHEBI:49883"/>
    </ligand>
</feature>
<dbReference type="GO" id="GO:0000703">
    <property type="term" value="F:oxidized pyrimidine nucleobase lesion DNA N-glycosylase activity"/>
    <property type="evidence" value="ECO:0007669"/>
    <property type="project" value="TreeGrafter"/>
</dbReference>
<dbReference type="FunFam" id="1.10.340.30:FF:000001">
    <property type="entry name" value="Endonuclease III"/>
    <property type="match status" value="1"/>
</dbReference>
<proteinExistence type="inferred from homology"/>
<keyword evidence="7 11" id="KW-0411">Iron-sulfur</keyword>
<keyword evidence="9 11" id="KW-0456">Lyase</keyword>
<evidence type="ECO:0000313" key="15">
    <source>
        <dbReference type="Proteomes" id="UP000298602"/>
    </source>
</evidence>
<feature type="domain" description="HhH-GPD" evidence="13">
    <location>
        <begin position="30"/>
        <end position="177"/>
    </location>
</feature>
<reference evidence="14 15" key="2">
    <citation type="submission" date="2019-05" db="EMBL/GenBank/DDBJ databases">
        <authorList>
            <person name="Suflita J.M."/>
            <person name="Marks C.R."/>
        </authorList>
    </citation>
    <scope>NUCLEOTIDE SEQUENCE [LARGE SCALE GENOMIC DNA]</scope>
    <source>
        <strain evidence="14 15">ALDC</strain>
    </source>
</reference>
<evidence type="ECO:0000256" key="2">
    <source>
        <dbReference type="ARBA" id="ARBA00022485"/>
    </source>
</evidence>
<sequence>MDALVAVYGVRPWNWHTRQPPFHVLVGTILSQRTRDEKTDLAARAVLERFPDPASLAAASLETVEALVRPANFYRTKARRLREAAAILCRRYGGRVPESLEELTALPGVGRKTANCVLVYGFGKAALPVDVHVHRIANRLGLVRTRTPEETERELWEIVPDRHRLLVNELLVKHGQTLCGPRNPRCVECPVNALCSAGSGGLKDEGRAQEARRGRNGRDSL</sequence>
<dbReference type="GO" id="GO:0046872">
    <property type="term" value="F:metal ion binding"/>
    <property type="evidence" value="ECO:0007669"/>
    <property type="project" value="UniProtKB-KW"/>
</dbReference>
<keyword evidence="5 11" id="KW-0378">Hydrolase</keyword>
<comment type="function">
    <text evidence="11">DNA repair enzyme that has both DNA N-glycosylase activity and AP-lyase activity. The DNA N-glycosylase activity releases various damaged pyrimidines from DNA by cleaving the N-glycosidic bond, leaving an AP (apurinic/apyrimidinic) site. The AP-lyase activity cleaves the phosphodiester bond 3' to the AP site by a beta-elimination, leaving a 3'-terminal unsaturated sugar and a product with a terminal 5'-phosphate.</text>
</comment>
<accession>A0A4P8L6L8</accession>
<dbReference type="Proteomes" id="UP000298602">
    <property type="component" value="Chromosome"/>
</dbReference>
<dbReference type="OrthoDB" id="9800977at2"/>
<evidence type="ECO:0000256" key="11">
    <source>
        <dbReference type="HAMAP-Rule" id="MF_00942"/>
    </source>
</evidence>
<dbReference type="Gene3D" id="1.10.1670.10">
    <property type="entry name" value="Helix-hairpin-Helix base-excision DNA repair enzymes (C-terminal)"/>
    <property type="match status" value="1"/>
</dbReference>
<dbReference type="GO" id="GO:0003677">
    <property type="term" value="F:DNA binding"/>
    <property type="evidence" value="ECO:0007669"/>
    <property type="project" value="UniProtKB-UniRule"/>
</dbReference>
<dbReference type="Pfam" id="PF00730">
    <property type="entry name" value="HhH-GPD"/>
    <property type="match status" value="1"/>
</dbReference>
<evidence type="ECO:0000256" key="3">
    <source>
        <dbReference type="ARBA" id="ARBA00022723"/>
    </source>
</evidence>
<dbReference type="CDD" id="cd00056">
    <property type="entry name" value="ENDO3c"/>
    <property type="match status" value="1"/>
</dbReference>
<dbReference type="HAMAP" id="MF_00942">
    <property type="entry name" value="Nth"/>
    <property type="match status" value="1"/>
</dbReference>
<dbReference type="InterPro" id="IPR004035">
    <property type="entry name" value="Endouclease-III_FeS-bd_BS"/>
</dbReference>
<keyword evidence="8 11" id="KW-0234">DNA repair</keyword>
<dbReference type="InterPro" id="IPR023170">
    <property type="entry name" value="HhH_base_excis_C"/>
</dbReference>
<dbReference type="InterPro" id="IPR004036">
    <property type="entry name" value="Endonuclease-III-like_CS2"/>
</dbReference>
<dbReference type="PROSITE" id="PS00764">
    <property type="entry name" value="ENDONUCLEASE_III_1"/>
    <property type="match status" value="1"/>
</dbReference>
<evidence type="ECO:0000256" key="4">
    <source>
        <dbReference type="ARBA" id="ARBA00022763"/>
    </source>
</evidence>
<keyword evidence="10 11" id="KW-0326">Glycosidase</keyword>
<evidence type="ECO:0000256" key="7">
    <source>
        <dbReference type="ARBA" id="ARBA00023014"/>
    </source>
</evidence>
<dbReference type="InterPro" id="IPR011257">
    <property type="entry name" value="DNA_glycosylase"/>
</dbReference>
<comment type="catalytic activity">
    <reaction evidence="11">
        <text>2'-deoxyribonucleotide-(2'-deoxyribose 5'-phosphate)-2'-deoxyribonucleotide-DNA = a 3'-end 2'-deoxyribonucleotide-(2,3-dehydro-2,3-deoxyribose 5'-phosphate)-DNA + a 5'-end 5'-phospho-2'-deoxyribonucleoside-DNA + H(+)</text>
        <dbReference type="Rhea" id="RHEA:66592"/>
        <dbReference type="Rhea" id="RHEA-COMP:13180"/>
        <dbReference type="Rhea" id="RHEA-COMP:16897"/>
        <dbReference type="Rhea" id="RHEA-COMP:17067"/>
        <dbReference type="ChEBI" id="CHEBI:15378"/>
        <dbReference type="ChEBI" id="CHEBI:136412"/>
        <dbReference type="ChEBI" id="CHEBI:157695"/>
        <dbReference type="ChEBI" id="CHEBI:167181"/>
        <dbReference type="EC" id="4.2.99.18"/>
    </reaction>
</comment>
<comment type="similarity">
    <text evidence="1 11">Belongs to the Nth/MutY family.</text>
</comment>
<keyword evidence="2 11" id="KW-0004">4Fe-4S</keyword>
<dbReference type="PROSITE" id="PS01155">
    <property type="entry name" value="ENDONUCLEASE_III_2"/>
    <property type="match status" value="1"/>
</dbReference>
<name>A0A4P8L6L8_9BACT</name>
<feature type="binding site" evidence="11">
    <location>
        <position position="189"/>
    </location>
    <ligand>
        <name>[4Fe-4S] cluster</name>
        <dbReference type="ChEBI" id="CHEBI:49883"/>
    </ligand>
</feature>
<reference evidence="14 15" key="1">
    <citation type="submission" date="2019-05" db="EMBL/GenBank/DDBJ databases">
        <title>The Complete Genome Sequence of the n-alkane-degrading Desulfoglaeba alkanexedens ALDC reveals multiple alkylsuccinate synthase gene clusters.</title>
        <authorList>
            <person name="Callaghan A.V."/>
            <person name="Davidova I.A."/>
            <person name="Duncan K.E."/>
            <person name="Morris B."/>
            <person name="McInerney M.J."/>
        </authorList>
    </citation>
    <scope>NUCLEOTIDE SEQUENCE [LARGE SCALE GENOMIC DNA]</scope>
    <source>
        <strain evidence="14 15">ALDC</strain>
    </source>
</reference>
<dbReference type="GO" id="GO:0006289">
    <property type="term" value="P:nucleotide-excision repair"/>
    <property type="evidence" value="ECO:0007669"/>
    <property type="project" value="TreeGrafter"/>
</dbReference>
<dbReference type="SUPFAM" id="SSF48150">
    <property type="entry name" value="DNA-glycosylase"/>
    <property type="match status" value="1"/>
</dbReference>
<dbReference type="KEGG" id="dax:FDQ92_13575"/>
<comment type="cofactor">
    <cofactor evidence="11">
        <name>[4Fe-4S] cluster</name>
        <dbReference type="ChEBI" id="CHEBI:49883"/>
    </cofactor>
    <text evidence="11">Binds 1 [4Fe-4S] cluster.</text>
</comment>
<keyword evidence="3 11" id="KW-0479">Metal-binding</keyword>
<evidence type="ECO:0000256" key="1">
    <source>
        <dbReference type="ARBA" id="ARBA00008343"/>
    </source>
</evidence>
<evidence type="ECO:0000256" key="12">
    <source>
        <dbReference type="SAM" id="MobiDB-lite"/>
    </source>
</evidence>
<keyword evidence="4 11" id="KW-0227">DNA damage</keyword>